<organism evidence="14 15">
    <name type="scientific">Marinobacterium halophilum</name>
    <dbReference type="NCBI Taxonomy" id="267374"/>
    <lineage>
        <taxon>Bacteria</taxon>
        <taxon>Pseudomonadati</taxon>
        <taxon>Pseudomonadota</taxon>
        <taxon>Gammaproteobacteria</taxon>
        <taxon>Oceanospirillales</taxon>
        <taxon>Oceanospirillaceae</taxon>
        <taxon>Marinobacterium</taxon>
    </lineage>
</organism>
<evidence type="ECO:0000256" key="5">
    <source>
        <dbReference type="ARBA" id="ARBA00022598"/>
    </source>
</evidence>
<dbReference type="NCBIfam" id="TIGR00442">
    <property type="entry name" value="hisS"/>
    <property type="match status" value="1"/>
</dbReference>
<feature type="binding site" evidence="12">
    <location>
        <position position="112"/>
    </location>
    <ligand>
        <name>L-histidine</name>
        <dbReference type="ChEBI" id="CHEBI:57595"/>
    </ligand>
</feature>
<feature type="binding site" evidence="12">
    <location>
        <position position="130"/>
    </location>
    <ligand>
        <name>L-histidine</name>
        <dbReference type="ChEBI" id="CHEBI:57595"/>
    </ligand>
</feature>
<dbReference type="FunFam" id="3.30.930.10:FF:000005">
    <property type="entry name" value="Histidine--tRNA ligase"/>
    <property type="match status" value="1"/>
</dbReference>
<dbReference type="Gene3D" id="3.30.930.10">
    <property type="entry name" value="Bira Bifunctional Protein, Domain 2"/>
    <property type="match status" value="1"/>
</dbReference>
<dbReference type="InterPro" id="IPR004516">
    <property type="entry name" value="HisRS/HisZ"/>
</dbReference>
<dbReference type="InterPro" id="IPR041715">
    <property type="entry name" value="HisRS-like_core"/>
</dbReference>
<dbReference type="SUPFAM" id="SSF55681">
    <property type="entry name" value="Class II aaRS and biotin synthetases"/>
    <property type="match status" value="1"/>
</dbReference>
<dbReference type="PROSITE" id="PS50862">
    <property type="entry name" value="AA_TRNA_LIGASE_II"/>
    <property type="match status" value="1"/>
</dbReference>
<protein>
    <recommendedName>
        <fullName evidence="11">Histidine--tRNA ligase</fullName>
        <ecNumber evidence="11">6.1.1.21</ecNumber>
    </recommendedName>
    <alternativeName>
        <fullName evidence="11">Histidyl-tRNA synthetase</fullName>
        <shortName evidence="11">HisRS</shortName>
    </alternativeName>
</protein>
<keyword evidence="9 11" id="KW-0030">Aminoacyl-tRNA synthetase</keyword>
<feature type="domain" description="Aminoacyl-transfer RNA synthetases class-II family profile" evidence="13">
    <location>
        <begin position="1"/>
        <end position="356"/>
    </location>
</feature>
<feature type="binding site" evidence="12">
    <location>
        <position position="258"/>
    </location>
    <ligand>
        <name>L-histidine</name>
        <dbReference type="ChEBI" id="CHEBI:57595"/>
    </ligand>
</feature>
<dbReference type="InterPro" id="IPR015807">
    <property type="entry name" value="His-tRNA-ligase"/>
</dbReference>
<dbReference type="Proteomes" id="UP000242133">
    <property type="component" value="Unassembled WGS sequence"/>
</dbReference>
<dbReference type="AlphaFoldDB" id="A0A2P8EZ27"/>
<evidence type="ECO:0000256" key="7">
    <source>
        <dbReference type="ARBA" id="ARBA00022840"/>
    </source>
</evidence>
<evidence type="ECO:0000256" key="3">
    <source>
        <dbReference type="ARBA" id="ARBA00011738"/>
    </source>
</evidence>
<dbReference type="PIRSF" id="PIRSF001549">
    <property type="entry name" value="His-tRNA_synth"/>
    <property type="match status" value="1"/>
</dbReference>
<comment type="subunit">
    <text evidence="3 11">Homodimer.</text>
</comment>
<evidence type="ECO:0000313" key="15">
    <source>
        <dbReference type="Proteomes" id="UP000242133"/>
    </source>
</evidence>
<dbReference type="OrthoDB" id="9800814at2"/>
<dbReference type="InterPro" id="IPR045864">
    <property type="entry name" value="aa-tRNA-synth_II/BPL/LPL"/>
</dbReference>
<evidence type="ECO:0000313" key="14">
    <source>
        <dbReference type="EMBL" id="PSL14705.1"/>
    </source>
</evidence>
<evidence type="ECO:0000256" key="6">
    <source>
        <dbReference type="ARBA" id="ARBA00022741"/>
    </source>
</evidence>
<gene>
    <name evidence="11" type="primary">hisS</name>
    <name evidence="14" type="ORF">CLV44_107156</name>
</gene>
<dbReference type="GO" id="GO:0005524">
    <property type="term" value="F:ATP binding"/>
    <property type="evidence" value="ECO:0007669"/>
    <property type="project" value="UniProtKB-UniRule"/>
</dbReference>
<comment type="subcellular location">
    <subcellularLocation>
        <location evidence="1 11">Cytoplasm</location>
    </subcellularLocation>
</comment>
<dbReference type="PANTHER" id="PTHR43707">
    <property type="entry name" value="HISTIDYL-TRNA SYNTHETASE"/>
    <property type="match status" value="1"/>
</dbReference>
<evidence type="ECO:0000256" key="2">
    <source>
        <dbReference type="ARBA" id="ARBA00008226"/>
    </source>
</evidence>
<evidence type="ECO:0000256" key="11">
    <source>
        <dbReference type="HAMAP-Rule" id="MF_00127"/>
    </source>
</evidence>
<sequence>MTKIKAIRGMNDILPDQTPVWQYLEATIKRVVSEYGYSEIRMPIVEQTDLFKRSIGEVTDIVEKEMYTFDDRNGESLTLRPEGTACCVRAGEEHGLLYNQTQRLWYTGPMFRYEKPQKGRYRQFHQVGVEAFGMAGPDVDAELILMTAAFWRELGMSDAVTLQLNSLGSNQARAAYRDALVAYLQQHFDQLDEDSQRRLESNPLRVLDSKDEGTRAILEQAPVLTDHLDEESASDFKALCDMLDAAGVRYEVNPYLVRGLDYYCKTVFEWVTDKLGAQGTVCAGGRYDGLVKQLGGKPTPAVGFAMGIERLILLLETLELVPAAARQTFDLYLAAEHKGIQAEVVLLAEQLRRAVPGMRVRVHCAGLKNIATKARQTGAAAIVLVKRVEDDSIQGSLWHHDETEYDVSPEQLIERLRTLFGN</sequence>
<dbReference type="GO" id="GO:0004821">
    <property type="term" value="F:histidine-tRNA ligase activity"/>
    <property type="evidence" value="ECO:0007669"/>
    <property type="project" value="UniProtKB-UniRule"/>
</dbReference>
<evidence type="ECO:0000256" key="9">
    <source>
        <dbReference type="ARBA" id="ARBA00023146"/>
    </source>
</evidence>
<dbReference type="GO" id="GO:0005737">
    <property type="term" value="C:cytoplasm"/>
    <property type="evidence" value="ECO:0007669"/>
    <property type="project" value="UniProtKB-SubCell"/>
</dbReference>
<reference evidence="14 15" key="1">
    <citation type="submission" date="2018-03" db="EMBL/GenBank/DDBJ databases">
        <title>Genomic Encyclopedia of Archaeal and Bacterial Type Strains, Phase II (KMG-II): from individual species to whole genera.</title>
        <authorList>
            <person name="Goeker M."/>
        </authorList>
    </citation>
    <scope>NUCLEOTIDE SEQUENCE [LARGE SCALE GENOMIC DNA]</scope>
    <source>
        <strain evidence="14 15">DSM 17586</strain>
    </source>
</reference>
<dbReference type="EC" id="6.1.1.21" evidence="11"/>
<keyword evidence="8 11" id="KW-0648">Protein biosynthesis</keyword>
<feature type="binding site" evidence="12">
    <location>
        <begin position="82"/>
        <end position="84"/>
    </location>
    <ligand>
        <name>L-histidine</name>
        <dbReference type="ChEBI" id="CHEBI:57595"/>
    </ligand>
</feature>
<evidence type="ECO:0000256" key="8">
    <source>
        <dbReference type="ARBA" id="ARBA00022917"/>
    </source>
</evidence>
<proteinExistence type="inferred from homology"/>
<evidence type="ECO:0000256" key="1">
    <source>
        <dbReference type="ARBA" id="ARBA00004496"/>
    </source>
</evidence>
<feature type="binding site" evidence="12">
    <location>
        <begin position="262"/>
        <end position="263"/>
    </location>
    <ligand>
        <name>L-histidine</name>
        <dbReference type="ChEBI" id="CHEBI:57595"/>
    </ligand>
</feature>
<evidence type="ECO:0000259" key="13">
    <source>
        <dbReference type="PROSITE" id="PS50862"/>
    </source>
</evidence>
<dbReference type="GO" id="GO:0006427">
    <property type="term" value="P:histidyl-tRNA aminoacylation"/>
    <property type="evidence" value="ECO:0007669"/>
    <property type="project" value="UniProtKB-UniRule"/>
</dbReference>
<comment type="caution">
    <text evidence="14">The sequence shown here is derived from an EMBL/GenBank/DDBJ whole genome shotgun (WGS) entry which is preliminary data.</text>
</comment>
<dbReference type="PANTHER" id="PTHR43707:SF1">
    <property type="entry name" value="HISTIDINE--TRNA LIGASE, MITOCHONDRIAL-RELATED"/>
    <property type="match status" value="1"/>
</dbReference>
<keyword evidence="6 11" id="KW-0547">Nucleotide-binding</keyword>
<dbReference type="InterPro" id="IPR006195">
    <property type="entry name" value="aa-tRNA-synth_II"/>
</dbReference>
<evidence type="ECO:0000256" key="12">
    <source>
        <dbReference type="PIRSR" id="PIRSR001549-1"/>
    </source>
</evidence>
<feature type="binding site" evidence="12">
    <location>
        <position position="126"/>
    </location>
    <ligand>
        <name>L-histidine</name>
        <dbReference type="ChEBI" id="CHEBI:57595"/>
    </ligand>
</feature>
<evidence type="ECO:0000256" key="4">
    <source>
        <dbReference type="ARBA" id="ARBA00022490"/>
    </source>
</evidence>
<comment type="catalytic activity">
    <reaction evidence="10 11">
        <text>tRNA(His) + L-histidine + ATP = L-histidyl-tRNA(His) + AMP + diphosphate + H(+)</text>
        <dbReference type="Rhea" id="RHEA:17313"/>
        <dbReference type="Rhea" id="RHEA-COMP:9665"/>
        <dbReference type="Rhea" id="RHEA-COMP:9689"/>
        <dbReference type="ChEBI" id="CHEBI:15378"/>
        <dbReference type="ChEBI" id="CHEBI:30616"/>
        <dbReference type="ChEBI" id="CHEBI:33019"/>
        <dbReference type="ChEBI" id="CHEBI:57595"/>
        <dbReference type="ChEBI" id="CHEBI:78442"/>
        <dbReference type="ChEBI" id="CHEBI:78527"/>
        <dbReference type="ChEBI" id="CHEBI:456215"/>
        <dbReference type="EC" id="6.1.1.21"/>
    </reaction>
</comment>
<comment type="similarity">
    <text evidence="2 11">Belongs to the class-II aminoacyl-tRNA synthetase family.</text>
</comment>
<name>A0A2P8EZ27_9GAMM</name>
<evidence type="ECO:0000256" key="10">
    <source>
        <dbReference type="ARBA" id="ARBA00047639"/>
    </source>
</evidence>
<keyword evidence="5 11" id="KW-0436">Ligase</keyword>
<dbReference type="CDD" id="cd00773">
    <property type="entry name" value="HisRS-like_core"/>
    <property type="match status" value="1"/>
</dbReference>
<dbReference type="HAMAP" id="MF_00127">
    <property type="entry name" value="His_tRNA_synth"/>
    <property type="match status" value="1"/>
</dbReference>
<dbReference type="EMBL" id="PYGI01000007">
    <property type="protein sequence ID" value="PSL14705.1"/>
    <property type="molecule type" value="Genomic_DNA"/>
</dbReference>
<keyword evidence="4 11" id="KW-0963">Cytoplasm</keyword>
<keyword evidence="15" id="KW-1185">Reference proteome</keyword>
<accession>A0A2P8EZ27</accession>
<keyword evidence="7 11" id="KW-0067">ATP-binding</keyword>
<dbReference type="Pfam" id="PF13393">
    <property type="entry name" value="tRNA-synt_His"/>
    <property type="match status" value="1"/>
</dbReference>